<gene>
    <name evidence="2" type="ordered locus">KQS_09715</name>
</gene>
<dbReference type="OrthoDB" id="9937615at2"/>
<evidence type="ECO:0000313" key="2">
    <source>
        <dbReference type="EMBL" id="CCG53874.1"/>
    </source>
</evidence>
<dbReference type="KEGG" id="fin:KQS_09715"/>
<keyword evidence="1" id="KW-0732">Signal</keyword>
<dbReference type="AlphaFoldDB" id="H8XUU6"/>
<organism evidence="2 3">
    <name type="scientific">Flavobacterium indicum (strain DSM 17447 / CIP 109464 / GPTSA100-9)</name>
    <dbReference type="NCBI Taxonomy" id="1094466"/>
    <lineage>
        <taxon>Bacteria</taxon>
        <taxon>Pseudomonadati</taxon>
        <taxon>Bacteroidota</taxon>
        <taxon>Flavobacteriia</taxon>
        <taxon>Flavobacteriales</taxon>
        <taxon>Flavobacteriaceae</taxon>
        <taxon>Flavobacterium</taxon>
    </lineage>
</organism>
<protein>
    <recommendedName>
        <fullName evidence="4">Lipoprotein</fullName>
    </recommendedName>
</protein>
<reference evidence="3" key="2">
    <citation type="submission" date="2012-03" db="EMBL/GenBank/DDBJ databases">
        <title>Complete genome sequence of Flavobacterium indicum GPTSA100-9T, isolated from warm spring water.</title>
        <authorList>
            <person name="Barbier P."/>
            <person name="Houel A."/>
            <person name="Loux V."/>
            <person name="Poulain J."/>
            <person name="Bernardet J.-F."/>
            <person name="Touchon M."/>
            <person name="Duchaud E."/>
        </authorList>
    </citation>
    <scope>NUCLEOTIDE SEQUENCE [LARGE SCALE GENOMIC DNA]</scope>
    <source>
        <strain evidence="3">DSM 17447 / CIP 109464 / GPTSA100-9</strain>
    </source>
</reference>
<proteinExistence type="predicted"/>
<feature type="signal peptide" evidence="1">
    <location>
        <begin position="1"/>
        <end position="18"/>
    </location>
</feature>
<dbReference type="HOGENOM" id="CLU_1862227_0_0_10"/>
<reference evidence="2 3" key="1">
    <citation type="journal article" date="2012" name="J. Bacteriol.">
        <title>Complete Genome Sequence of Flavobacterium indicum GPSTA100-9T, Isolated from Warm Spring Water.</title>
        <authorList>
            <person name="Barbier P."/>
            <person name="Houel A."/>
            <person name="Loux V."/>
            <person name="Poulain J."/>
            <person name="Bernardet J.F."/>
            <person name="Touchon M."/>
            <person name="Duchaud E."/>
        </authorList>
    </citation>
    <scope>NUCLEOTIDE SEQUENCE [LARGE SCALE GENOMIC DNA]</scope>
    <source>
        <strain evidence="3">DSM 17447 / CIP 109464 / GPTSA100-9</strain>
    </source>
</reference>
<dbReference type="RefSeq" id="WP_014388993.1">
    <property type="nucleotide sequence ID" value="NC_017025.1"/>
</dbReference>
<evidence type="ECO:0000256" key="1">
    <source>
        <dbReference type="SAM" id="SignalP"/>
    </source>
</evidence>
<accession>H8XUU6</accession>
<evidence type="ECO:0000313" key="3">
    <source>
        <dbReference type="Proteomes" id="UP000007599"/>
    </source>
</evidence>
<dbReference type="Proteomes" id="UP000007599">
    <property type="component" value="Chromosome I"/>
</dbReference>
<sequence>MKKLLVITSLLTSLYFFSQTKPSTFNYSCGNSVQVTQPQLLLDSKYDYEEEDLDMITSITDVIIKDNPGKEGYEVFFAERNNSKLVLLVIGLTNPKQIDKTACDLFSNPNLKLPTYTTILFFDDTSKSNFIVALRKK</sequence>
<evidence type="ECO:0008006" key="4">
    <source>
        <dbReference type="Google" id="ProtNLM"/>
    </source>
</evidence>
<keyword evidence="3" id="KW-1185">Reference proteome</keyword>
<feature type="chain" id="PRO_5003616893" description="Lipoprotein" evidence="1">
    <location>
        <begin position="19"/>
        <end position="137"/>
    </location>
</feature>
<dbReference type="PATRIC" id="fig|1094466.5.peg.1908"/>
<dbReference type="EMBL" id="HE774682">
    <property type="protein sequence ID" value="CCG53874.1"/>
    <property type="molecule type" value="Genomic_DNA"/>
</dbReference>
<name>H8XUU6_FLAIG</name>